<comment type="caution">
    <text evidence="3">The sequence shown here is derived from an EMBL/GenBank/DDBJ whole genome shotgun (WGS) entry which is preliminary data.</text>
</comment>
<gene>
    <name evidence="3" type="ORF">I5V89_02635</name>
    <name evidence="2" type="ORF">QEG23_001736</name>
</gene>
<evidence type="ECO:0000313" key="2">
    <source>
        <dbReference type="EMBL" id="EKT4092236.1"/>
    </source>
</evidence>
<dbReference type="EMBL" id="JADUOV010000001">
    <property type="protein sequence ID" value="MBH1788763.1"/>
    <property type="molecule type" value="Genomic_DNA"/>
</dbReference>
<reference evidence="3" key="1">
    <citation type="submission" date="2020-11" db="EMBL/GenBank/DDBJ databases">
        <title>Enhanced detection system for hospital associated transmission using whole genome sequencing surveillance.</title>
        <authorList>
            <person name="Harrison L.H."/>
            <person name="Van Tyne D."/>
            <person name="Marsh J.W."/>
            <person name="Griffith M.P."/>
            <person name="Snyder D.J."/>
            <person name="Cooper V.S."/>
            <person name="Mustapha M."/>
        </authorList>
    </citation>
    <scope>NUCLEOTIDE SEQUENCE</scope>
    <source>
        <strain evidence="3">STEN00053</strain>
    </source>
</reference>
<evidence type="ECO:0000313" key="4">
    <source>
        <dbReference type="Proteomes" id="UP000634179"/>
    </source>
</evidence>
<evidence type="ECO:0000313" key="3">
    <source>
        <dbReference type="EMBL" id="MBH1788763.1"/>
    </source>
</evidence>
<dbReference type="RefSeq" id="WP_146256386.1">
    <property type="nucleotide sequence ID" value="NZ_BKBG02000001.1"/>
</dbReference>
<protein>
    <submittedName>
        <fullName evidence="3">Uncharacterized protein</fullName>
    </submittedName>
</protein>
<dbReference type="Proteomes" id="UP001218208">
    <property type="component" value="Unassembled WGS sequence"/>
</dbReference>
<reference evidence="2" key="2">
    <citation type="submission" date="2022-07" db="EMBL/GenBank/DDBJ databases">
        <authorList>
            <consortium name="DAFM: The Division of Animal and Food Microbiology"/>
        </authorList>
    </citation>
    <scope>NUCLEOTIDE SEQUENCE</scope>
    <source>
        <strain evidence="2">19MO01SH01-2</strain>
    </source>
</reference>
<accession>A0A6B8HDB3</accession>
<name>A0A6B8HDB3_STEMA</name>
<feature type="compositionally biased region" description="Basic residues" evidence="1">
    <location>
        <begin position="1"/>
        <end position="20"/>
    </location>
</feature>
<sequence>MSKKPSSKSRRNRKSNRSSRSHGAIVPQIYLTTSAASLIEGMDSIERELFEMTLPDLLTSEEVTSCIQVYGSYRAVVTHFDTQFVVESVGCRAATKGHSSKPGFVLDTYDQHAPGDLQPPSWLGSFQPLLRTAPLPGLQSES</sequence>
<organism evidence="3 4">
    <name type="scientific">Stenotrophomonas maltophilia</name>
    <name type="common">Pseudomonas maltophilia</name>
    <name type="synonym">Xanthomonas maltophilia</name>
    <dbReference type="NCBI Taxonomy" id="40324"/>
    <lineage>
        <taxon>Bacteria</taxon>
        <taxon>Pseudomonadati</taxon>
        <taxon>Pseudomonadota</taxon>
        <taxon>Gammaproteobacteria</taxon>
        <taxon>Lysobacterales</taxon>
        <taxon>Lysobacteraceae</taxon>
        <taxon>Stenotrophomonas</taxon>
        <taxon>Stenotrophomonas maltophilia group</taxon>
    </lineage>
</organism>
<proteinExistence type="predicted"/>
<evidence type="ECO:0000256" key="1">
    <source>
        <dbReference type="SAM" id="MobiDB-lite"/>
    </source>
</evidence>
<dbReference type="EMBL" id="ABLOJW010000008">
    <property type="protein sequence ID" value="EKT4092236.1"/>
    <property type="molecule type" value="Genomic_DNA"/>
</dbReference>
<feature type="region of interest" description="Disordered" evidence="1">
    <location>
        <begin position="1"/>
        <end position="22"/>
    </location>
</feature>
<dbReference type="AlphaFoldDB" id="A0A6B8HDB3"/>
<dbReference type="Proteomes" id="UP000634179">
    <property type="component" value="Unassembled WGS sequence"/>
</dbReference>